<evidence type="ECO:0000256" key="3">
    <source>
        <dbReference type="ARBA" id="ARBA00022448"/>
    </source>
</evidence>
<dbReference type="GO" id="GO:0098797">
    <property type="term" value="C:plasma membrane protein complex"/>
    <property type="evidence" value="ECO:0007669"/>
    <property type="project" value="TreeGrafter"/>
</dbReference>
<protein>
    <submittedName>
        <fullName evidence="11">Lipoprotein-releasing ABC transporter permease subunit</fullName>
    </submittedName>
</protein>
<reference evidence="11 12" key="1">
    <citation type="journal article" date="2016" name="Int. J. Syst. Evol. Microbiol.">
        <title>Pyruvatibacter mobilis gen. nov., sp. nov., a marine bacterium from the culture broth of Picochlorum sp. 122.</title>
        <authorList>
            <person name="Wang G."/>
            <person name="Tang M."/>
            <person name="Wu H."/>
            <person name="Dai S."/>
            <person name="Li T."/>
            <person name="Chen C."/>
            <person name="He H."/>
            <person name="Fan J."/>
            <person name="Xiang W."/>
            <person name="Li X."/>
        </authorList>
    </citation>
    <scope>NUCLEOTIDE SEQUENCE [LARGE SCALE GENOMIC DNA]</scope>
    <source>
        <strain evidence="11 12">GYP-11</strain>
    </source>
</reference>
<evidence type="ECO:0000259" key="9">
    <source>
        <dbReference type="Pfam" id="PF02687"/>
    </source>
</evidence>
<keyword evidence="11" id="KW-0449">Lipoprotein</keyword>
<evidence type="ECO:0000259" key="10">
    <source>
        <dbReference type="Pfam" id="PF12704"/>
    </source>
</evidence>
<comment type="subcellular location">
    <subcellularLocation>
        <location evidence="1">Cell membrane</location>
        <topology evidence="1">Multi-pass membrane protein</topology>
    </subcellularLocation>
</comment>
<keyword evidence="12" id="KW-1185">Reference proteome</keyword>
<dbReference type="Pfam" id="PF12704">
    <property type="entry name" value="MacB_PCD"/>
    <property type="match status" value="1"/>
</dbReference>
<comment type="caution">
    <text evidence="11">The sequence shown here is derived from an EMBL/GenBank/DDBJ whole genome shotgun (WGS) entry which is preliminary data.</text>
</comment>
<dbReference type="EMBL" id="WXYQ01000005">
    <property type="protein sequence ID" value="NBG95645.1"/>
    <property type="molecule type" value="Genomic_DNA"/>
</dbReference>
<feature type="transmembrane region" description="Helical" evidence="8">
    <location>
        <begin position="353"/>
        <end position="374"/>
    </location>
</feature>
<dbReference type="AlphaFoldDB" id="A0A845QAH3"/>
<keyword evidence="4" id="KW-1003">Cell membrane</keyword>
<dbReference type="InterPro" id="IPR011925">
    <property type="entry name" value="LolCE_TM"/>
</dbReference>
<feature type="transmembrane region" description="Helical" evidence="8">
    <location>
        <begin position="322"/>
        <end position="347"/>
    </location>
</feature>
<dbReference type="Pfam" id="PF02687">
    <property type="entry name" value="FtsX"/>
    <property type="match status" value="1"/>
</dbReference>
<dbReference type="InterPro" id="IPR025857">
    <property type="entry name" value="MacB_PCD"/>
</dbReference>
<keyword evidence="5 8" id="KW-0812">Transmembrane</keyword>
<dbReference type="OrthoDB" id="9808461at2"/>
<evidence type="ECO:0000256" key="5">
    <source>
        <dbReference type="ARBA" id="ARBA00022692"/>
    </source>
</evidence>
<dbReference type="PANTHER" id="PTHR30489:SF0">
    <property type="entry name" value="LIPOPROTEIN-RELEASING SYSTEM TRANSMEMBRANE PROTEIN LOLE"/>
    <property type="match status" value="1"/>
</dbReference>
<evidence type="ECO:0000256" key="2">
    <source>
        <dbReference type="ARBA" id="ARBA00005236"/>
    </source>
</evidence>
<evidence type="ECO:0000256" key="7">
    <source>
        <dbReference type="ARBA" id="ARBA00023136"/>
    </source>
</evidence>
<evidence type="ECO:0000256" key="8">
    <source>
        <dbReference type="SAM" id="Phobius"/>
    </source>
</evidence>
<keyword evidence="6 8" id="KW-1133">Transmembrane helix</keyword>
<gene>
    <name evidence="11" type="ORF">GTQ45_07860</name>
</gene>
<evidence type="ECO:0000313" key="11">
    <source>
        <dbReference type="EMBL" id="NBG95645.1"/>
    </source>
</evidence>
<comment type="similarity">
    <text evidence="2">Belongs to the ABC-4 integral membrane protein family. LolC/E subfamily.</text>
</comment>
<dbReference type="GO" id="GO:0044874">
    <property type="term" value="P:lipoprotein localization to outer membrane"/>
    <property type="evidence" value="ECO:0007669"/>
    <property type="project" value="TreeGrafter"/>
</dbReference>
<sequence length="420" mass="45400">MPFSAFEWFLAGRYLRARRKEGFISVIAFISFIGIMLGVATLIIVMAVMNGFRSELIGRILGLNGHMMVQSVTGQFPDYEGAAARIREVDGVVRVTPLVEGQVMASSRRGASGALVRGMSTANLSAFEIISENIQAGSLDTYRNLEADGQSPLLVGSRLAEALGVGVGDTVTLLAPRGASTPFGTTPRVKAYIIAGTFQIGMSEYDSSFIFMPLGEAQAFFRQPNSVSGIEVMVERPDDVKAYVPAVREAAGDIGSVYDWQQINATFFNALQIERNVMFLILTLILLVAALNIISGLFMLVKDKGPDIAILRSMGATRGSMMRVFLIVGASIGVLGTFAGFIIGVLFCENIETIRQALIFLTGANLFDPAIYFLSELPAEMETGEVISVVLMSLVLSLAATIYPSWRAARLDPVEALRYE</sequence>
<accession>A0A845QAH3</accession>
<keyword evidence="3" id="KW-0813">Transport</keyword>
<dbReference type="InterPro" id="IPR051447">
    <property type="entry name" value="Lipoprotein-release_system"/>
</dbReference>
<dbReference type="Proteomes" id="UP000470384">
    <property type="component" value="Unassembled WGS sequence"/>
</dbReference>
<feature type="transmembrane region" description="Helical" evidence="8">
    <location>
        <begin position="277"/>
        <end position="301"/>
    </location>
</feature>
<feature type="transmembrane region" description="Helical" evidence="8">
    <location>
        <begin position="386"/>
        <end position="406"/>
    </location>
</feature>
<dbReference type="PANTHER" id="PTHR30489">
    <property type="entry name" value="LIPOPROTEIN-RELEASING SYSTEM TRANSMEMBRANE PROTEIN LOLE"/>
    <property type="match status" value="1"/>
</dbReference>
<feature type="domain" description="MacB-like periplasmic core" evidence="10">
    <location>
        <begin position="29"/>
        <end position="249"/>
    </location>
</feature>
<feature type="transmembrane region" description="Helical" evidence="8">
    <location>
        <begin position="23"/>
        <end position="49"/>
    </location>
</feature>
<dbReference type="GO" id="GO:0042953">
    <property type="term" value="P:lipoprotein transport"/>
    <property type="evidence" value="ECO:0007669"/>
    <property type="project" value="InterPro"/>
</dbReference>
<proteinExistence type="inferred from homology"/>
<evidence type="ECO:0000313" key="12">
    <source>
        <dbReference type="Proteomes" id="UP000470384"/>
    </source>
</evidence>
<evidence type="ECO:0000256" key="4">
    <source>
        <dbReference type="ARBA" id="ARBA00022475"/>
    </source>
</evidence>
<feature type="domain" description="ABC3 transporter permease C-terminal" evidence="9">
    <location>
        <begin position="280"/>
        <end position="413"/>
    </location>
</feature>
<dbReference type="InterPro" id="IPR003838">
    <property type="entry name" value="ABC3_permease_C"/>
</dbReference>
<evidence type="ECO:0000256" key="6">
    <source>
        <dbReference type="ARBA" id="ARBA00022989"/>
    </source>
</evidence>
<dbReference type="NCBIfam" id="TIGR02212">
    <property type="entry name" value="lolCE"/>
    <property type="match status" value="1"/>
</dbReference>
<organism evidence="11 12">
    <name type="scientific">Pyruvatibacter mobilis</name>
    <dbReference type="NCBI Taxonomy" id="1712261"/>
    <lineage>
        <taxon>Bacteria</taxon>
        <taxon>Pseudomonadati</taxon>
        <taxon>Pseudomonadota</taxon>
        <taxon>Alphaproteobacteria</taxon>
        <taxon>Hyphomicrobiales</taxon>
        <taxon>Parvibaculaceae</taxon>
        <taxon>Pyruvatibacter</taxon>
    </lineage>
</organism>
<name>A0A845QAH3_9HYPH</name>
<keyword evidence="7 8" id="KW-0472">Membrane</keyword>
<evidence type="ECO:0000256" key="1">
    <source>
        <dbReference type="ARBA" id="ARBA00004651"/>
    </source>
</evidence>